<dbReference type="KEGG" id="ssan:NX02_00630"/>
<dbReference type="eggNOG" id="ENOG502ZZM7">
    <property type="taxonomic scope" value="Bacteria"/>
</dbReference>
<accession>W0A6C0</accession>
<evidence type="ECO:0000313" key="2">
    <source>
        <dbReference type="Proteomes" id="UP000018851"/>
    </source>
</evidence>
<evidence type="ECO:0000313" key="1">
    <source>
        <dbReference type="EMBL" id="AHE51893.1"/>
    </source>
</evidence>
<proteinExistence type="predicted"/>
<dbReference type="RefSeq" id="WP_025290278.1">
    <property type="nucleotide sequence ID" value="NZ_CP006644.1"/>
</dbReference>
<dbReference type="EMBL" id="CP006644">
    <property type="protein sequence ID" value="AHE51893.1"/>
    <property type="molecule type" value="Genomic_DNA"/>
</dbReference>
<reference evidence="1 2" key="1">
    <citation type="submission" date="2013-07" db="EMBL/GenBank/DDBJ databases">
        <title>Completed genome of Sphingomonas sanxanigenens NX02.</title>
        <authorList>
            <person name="Ma T."/>
            <person name="Huang H."/>
            <person name="Wu M."/>
            <person name="Li X."/>
            <person name="Li G."/>
        </authorList>
    </citation>
    <scope>NUCLEOTIDE SEQUENCE [LARGE SCALE GENOMIC DNA]</scope>
    <source>
        <strain evidence="1 2">NX02</strain>
    </source>
</reference>
<organism evidence="1 2">
    <name type="scientific">Sphingomonas sanxanigenens DSM 19645 = NX02</name>
    <dbReference type="NCBI Taxonomy" id="1123269"/>
    <lineage>
        <taxon>Bacteria</taxon>
        <taxon>Pseudomonadati</taxon>
        <taxon>Pseudomonadota</taxon>
        <taxon>Alphaproteobacteria</taxon>
        <taxon>Sphingomonadales</taxon>
        <taxon>Sphingomonadaceae</taxon>
        <taxon>Sphingomonas</taxon>
    </lineage>
</organism>
<dbReference type="AlphaFoldDB" id="W0A6C0"/>
<name>W0A6C0_9SPHN</name>
<dbReference type="PATRIC" id="fig|1123269.5.peg.125"/>
<dbReference type="Proteomes" id="UP000018851">
    <property type="component" value="Chromosome"/>
</dbReference>
<dbReference type="HOGENOM" id="CLU_2828992_0_0_5"/>
<keyword evidence="2" id="KW-1185">Reference proteome</keyword>
<sequence>MRYKVKAETFAAFEAAKKVAVADAKVFVISDSRRTLSTGELSEVTKQRLRLLGAKVLPEQQYDGGSI</sequence>
<gene>
    <name evidence="1" type="ORF">NX02_00630</name>
</gene>
<protein>
    <submittedName>
        <fullName evidence="1">Uncharacterized protein</fullName>
    </submittedName>
</protein>
<dbReference type="OrthoDB" id="7451324at2"/>